<keyword evidence="5" id="KW-0560">Oxidoreductase</keyword>
<dbReference type="InterPro" id="IPR050416">
    <property type="entry name" value="FAD-linked_Oxidoreductase"/>
</dbReference>
<dbReference type="PROSITE" id="PS00862">
    <property type="entry name" value="OX2_COVAL_FAD"/>
    <property type="match status" value="1"/>
</dbReference>
<dbReference type="PANTHER" id="PTHR42973:SF39">
    <property type="entry name" value="FAD-BINDING PCMH-TYPE DOMAIN-CONTAINING PROTEIN"/>
    <property type="match status" value="1"/>
</dbReference>
<evidence type="ECO:0000313" key="7">
    <source>
        <dbReference type="EMBL" id="GAA3176890.1"/>
    </source>
</evidence>
<dbReference type="InterPro" id="IPR016167">
    <property type="entry name" value="FAD-bd_PCMH_sub1"/>
</dbReference>
<reference evidence="8" key="1">
    <citation type="journal article" date="2019" name="Int. J. Syst. Evol. Microbiol.">
        <title>The Global Catalogue of Microorganisms (GCM) 10K type strain sequencing project: providing services to taxonomists for standard genome sequencing and annotation.</title>
        <authorList>
            <consortium name="The Broad Institute Genomics Platform"/>
            <consortium name="The Broad Institute Genome Sequencing Center for Infectious Disease"/>
            <person name="Wu L."/>
            <person name="Ma J."/>
        </authorList>
    </citation>
    <scope>NUCLEOTIDE SEQUENCE [LARGE SCALE GENOMIC DNA]</scope>
    <source>
        <strain evidence="8">JCM 15614</strain>
    </source>
</reference>
<proteinExistence type="inferred from homology"/>
<keyword evidence="3" id="KW-0285">Flavoprotein</keyword>
<comment type="similarity">
    <text evidence="2">Belongs to the oxygen-dependent FAD-linked oxidoreductase family.</text>
</comment>
<keyword evidence="8" id="KW-1185">Reference proteome</keyword>
<dbReference type="Pfam" id="PF01565">
    <property type="entry name" value="FAD_binding_4"/>
    <property type="match status" value="1"/>
</dbReference>
<dbReference type="RefSeq" id="WP_344690112.1">
    <property type="nucleotide sequence ID" value="NZ_BAAAVV010000008.1"/>
</dbReference>
<dbReference type="InterPro" id="IPR006094">
    <property type="entry name" value="Oxid_FAD_bind_N"/>
</dbReference>
<comment type="cofactor">
    <cofactor evidence="1">
        <name>FAD</name>
        <dbReference type="ChEBI" id="CHEBI:57692"/>
    </cofactor>
</comment>
<dbReference type="SUPFAM" id="SSF56176">
    <property type="entry name" value="FAD-binding/transporter-associated domain-like"/>
    <property type="match status" value="1"/>
</dbReference>
<keyword evidence="4" id="KW-0274">FAD</keyword>
<evidence type="ECO:0000259" key="6">
    <source>
        <dbReference type="PROSITE" id="PS51387"/>
    </source>
</evidence>
<name>A0ABP6PFQ9_9ACTN</name>
<evidence type="ECO:0000256" key="5">
    <source>
        <dbReference type="ARBA" id="ARBA00023002"/>
    </source>
</evidence>
<evidence type="ECO:0000313" key="8">
    <source>
        <dbReference type="Proteomes" id="UP001499924"/>
    </source>
</evidence>
<dbReference type="Pfam" id="PF08031">
    <property type="entry name" value="BBE"/>
    <property type="match status" value="1"/>
</dbReference>
<dbReference type="InterPro" id="IPR006093">
    <property type="entry name" value="Oxy_OxRdtase_FAD_BS"/>
</dbReference>
<evidence type="ECO:0000256" key="2">
    <source>
        <dbReference type="ARBA" id="ARBA00005466"/>
    </source>
</evidence>
<protein>
    <submittedName>
        <fullName evidence="7">FAD-binding oxidoreductase</fullName>
    </submittedName>
</protein>
<dbReference type="PROSITE" id="PS51387">
    <property type="entry name" value="FAD_PCMH"/>
    <property type="match status" value="1"/>
</dbReference>
<dbReference type="Proteomes" id="UP001499924">
    <property type="component" value="Unassembled WGS sequence"/>
</dbReference>
<organism evidence="7 8">
    <name type="scientific">Blastococcus jejuensis</name>
    <dbReference type="NCBI Taxonomy" id="351224"/>
    <lineage>
        <taxon>Bacteria</taxon>
        <taxon>Bacillati</taxon>
        <taxon>Actinomycetota</taxon>
        <taxon>Actinomycetes</taxon>
        <taxon>Geodermatophilales</taxon>
        <taxon>Geodermatophilaceae</taxon>
        <taxon>Blastococcus</taxon>
    </lineage>
</organism>
<evidence type="ECO:0000256" key="4">
    <source>
        <dbReference type="ARBA" id="ARBA00022827"/>
    </source>
</evidence>
<dbReference type="Gene3D" id="3.40.462.20">
    <property type="match status" value="1"/>
</dbReference>
<feature type="domain" description="FAD-binding PCMH-type" evidence="6">
    <location>
        <begin position="64"/>
        <end position="232"/>
    </location>
</feature>
<dbReference type="InterPro" id="IPR016169">
    <property type="entry name" value="FAD-bd_PCMH_sub2"/>
</dbReference>
<accession>A0ABP6PFQ9</accession>
<dbReference type="InterPro" id="IPR016166">
    <property type="entry name" value="FAD-bd_PCMH"/>
</dbReference>
<dbReference type="EMBL" id="BAAAVV010000008">
    <property type="protein sequence ID" value="GAA3176890.1"/>
    <property type="molecule type" value="Genomic_DNA"/>
</dbReference>
<comment type="caution">
    <text evidence="7">The sequence shown here is derived from an EMBL/GenBank/DDBJ whole genome shotgun (WGS) entry which is preliminary data.</text>
</comment>
<evidence type="ECO:0000256" key="3">
    <source>
        <dbReference type="ARBA" id="ARBA00022630"/>
    </source>
</evidence>
<evidence type="ECO:0000256" key="1">
    <source>
        <dbReference type="ARBA" id="ARBA00001974"/>
    </source>
</evidence>
<dbReference type="PANTHER" id="PTHR42973">
    <property type="entry name" value="BINDING OXIDOREDUCTASE, PUTATIVE (AFU_ORTHOLOGUE AFUA_1G17690)-RELATED"/>
    <property type="match status" value="1"/>
</dbReference>
<dbReference type="InterPro" id="IPR012951">
    <property type="entry name" value="BBE"/>
</dbReference>
<dbReference type="Gene3D" id="3.30.43.10">
    <property type="entry name" value="Uridine Diphospho-n-acetylenolpyruvylglucosamine Reductase, domain 2"/>
    <property type="match status" value="1"/>
</dbReference>
<dbReference type="Gene3D" id="3.30.465.10">
    <property type="match status" value="1"/>
</dbReference>
<dbReference type="InterPro" id="IPR036318">
    <property type="entry name" value="FAD-bd_PCMH-like_sf"/>
</dbReference>
<sequence>MSLTDLPRDPEPMTATIGDDVLDTLAPAYTAADVAELRSLVHGPVYAAGDDGMAAEVATWNVAVQHTPAIAVGATCAADVAAAVSWATDRGLGVAVQATGHGPVRNAAGSMMITTRRMQGLSIDPERRVARVEAGVKWIKVLEVAAEFGLVGLCGSSSDVGVVGYTLGGGMGSLGRKHGFAADHVRTVEIVTADGRLRRICADNEGELFWAVRGGKGNLGIVTALEIELVPEKTLVAGGIFFAGQDTPALLHAFREWAPTLPEEVSTSIAIMRMPPMEELPPPLRGQTVVHLRYAYAGADLDLGERLVEPMKAAGEILLGFIGPIRTTEMDSIHMDPVDPLPAWEKGMLLSELTEETVDTLLAAAGPQLDIPLIMVELRLMGGALGRQPEQPNAVAGRGGAYSLMILGPAVPELAQVVPAIGKGVLGALTPWKSPVNMVNFLGDVTGPDEVAAAYEPGTFERLREVKQRVDPAGVFSFGHAF</sequence>
<gene>
    <name evidence="7" type="ORF">GCM10010531_33250</name>
</gene>